<protein>
    <submittedName>
        <fullName evidence="1">Uncharacterized protein</fullName>
    </submittedName>
</protein>
<dbReference type="EMBL" id="LIAE01010405">
    <property type="protein sequence ID" value="PAV61566.1"/>
    <property type="molecule type" value="Genomic_DNA"/>
</dbReference>
<evidence type="ECO:0000313" key="2">
    <source>
        <dbReference type="Proteomes" id="UP000218231"/>
    </source>
</evidence>
<sequence>MSSLVGAAFYALFWKLTRVPMLREALRQEPIGGEEKLTTTRLTAIGCLRILRTGCLLPKFQNSQIVARNFSKKIPKPPENLLIATLLFCLIEFVLFRAVPQLPNSQILFV</sequence>
<accession>A0A2A2JIJ4</accession>
<dbReference type="AlphaFoldDB" id="A0A2A2JIJ4"/>
<gene>
    <name evidence="1" type="ORF">WR25_26909</name>
</gene>
<reference evidence="1 2" key="1">
    <citation type="journal article" date="2017" name="Curr. Biol.">
        <title>Genome architecture and evolution of a unichromosomal asexual nematode.</title>
        <authorList>
            <person name="Fradin H."/>
            <person name="Zegar C."/>
            <person name="Gutwein M."/>
            <person name="Lucas J."/>
            <person name="Kovtun M."/>
            <person name="Corcoran D."/>
            <person name="Baugh L.R."/>
            <person name="Kiontke K."/>
            <person name="Gunsalus K."/>
            <person name="Fitch D.H."/>
            <person name="Piano F."/>
        </authorList>
    </citation>
    <scope>NUCLEOTIDE SEQUENCE [LARGE SCALE GENOMIC DNA]</scope>
    <source>
        <strain evidence="1">PF1309</strain>
    </source>
</reference>
<evidence type="ECO:0000313" key="1">
    <source>
        <dbReference type="EMBL" id="PAV61566.1"/>
    </source>
</evidence>
<proteinExistence type="predicted"/>
<keyword evidence="2" id="KW-1185">Reference proteome</keyword>
<comment type="caution">
    <text evidence="1">The sequence shown here is derived from an EMBL/GenBank/DDBJ whole genome shotgun (WGS) entry which is preliminary data.</text>
</comment>
<dbReference type="Proteomes" id="UP000218231">
    <property type="component" value="Unassembled WGS sequence"/>
</dbReference>
<organism evidence="1 2">
    <name type="scientific">Diploscapter pachys</name>
    <dbReference type="NCBI Taxonomy" id="2018661"/>
    <lineage>
        <taxon>Eukaryota</taxon>
        <taxon>Metazoa</taxon>
        <taxon>Ecdysozoa</taxon>
        <taxon>Nematoda</taxon>
        <taxon>Chromadorea</taxon>
        <taxon>Rhabditida</taxon>
        <taxon>Rhabditina</taxon>
        <taxon>Rhabditomorpha</taxon>
        <taxon>Rhabditoidea</taxon>
        <taxon>Rhabditidae</taxon>
        <taxon>Diploscapter</taxon>
    </lineage>
</organism>
<name>A0A2A2JIJ4_9BILA</name>